<protein>
    <recommendedName>
        <fullName evidence="3">C-type lectin domain-containing protein</fullName>
    </recommendedName>
</protein>
<organism evidence="4 5">
    <name type="scientific">Patiria miniata</name>
    <name type="common">Bat star</name>
    <name type="synonym">Asterina miniata</name>
    <dbReference type="NCBI Taxonomy" id="46514"/>
    <lineage>
        <taxon>Eukaryota</taxon>
        <taxon>Metazoa</taxon>
        <taxon>Echinodermata</taxon>
        <taxon>Eleutherozoa</taxon>
        <taxon>Asterozoa</taxon>
        <taxon>Asteroidea</taxon>
        <taxon>Valvatacea</taxon>
        <taxon>Valvatida</taxon>
        <taxon>Asterinidae</taxon>
        <taxon>Patiria</taxon>
    </lineage>
</organism>
<dbReference type="Pfam" id="PF00059">
    <property type="entry name" value="Lectin_C"/>
    <property type="match status" value="1"/>
</dbReference>
<keyword evidence="2" id="KW-0732">Signal</keyword>
<evidence type="ECO:0000256" key="2">
    <source>
        <dbReference type="SAM" id="SignalP"/>
    </source>
</evidence>
<dbReference type="SMART" id="SM00034">
    <property type="entry name" value="CLECT"/>
    <property type="match status" value="1"/>
</dbReference>
<dbReference type="InterPro" id="IPR016187">
    <property type="entry name" value="CTDL_fold"/>
</dbReference>
<dbReference type="AlphaFoldDB" id="A0A913ZWM1"/>
<reference evidence="4" key="1">
    <citation type="submission" date="2022-11" db="UniProtKB">
        <authorList>
            <consortium name="EnsemblMetazoa"/>
        </authorList>
    </citation>
    <scope>IDENTIFICATION</scope>
</reference>
<feature type="signal peptide" evidence="2">
    <location>
        <begin position="1"/>
        <end position="26"/>
    </location>
</feature>
<accession>A0A913ZWM1</accession>
<sequence length="171" mass="19659">MQRGKRWQILLLVIVVITDHNLFTEGRCRRLPRYTFYDCQPPWQMFGYNCYWYVAVTKNYNSAEQHCQTNSQPGRLAHLASVLSDEENQFINNLTGGASAWIGFNDKAAEGVYTWLDGSPVDYTNWKPGCPVGDRYGNQDCMQLFGGPQWKDYFCGNTLKSVCKMPRYALA</sequence>
<dbReference type="Proteomes" id="UP000887568">
    <property type="component" value="Unplaced"/>
</dbReference>
<evidence type="ECO:0000259" key="3">
    <source>
        <dbReference type="PROSITE" id="PS50041"/>
    </source>
</evidence>
<dbReference type="GeneID" id="119728041"/>
<dbReference type="InterPro" id="IPR050111">
    <property type="entry name" value="C-type_lectin/snaclec_domain"/>
</dbReference>
<dbReference type="EnsemblMetazoa" id="XM_038200120.1">
    <property type="protein sequence ID" value="XP_038056048.1"/>
    <property type="gene ID" value="LOC119728041"/>
</dbReference>
<dbReference type="SUPFAM" id="SSF56436">
    <property type="entry name" value="C-type lectin-like"/>
    <property type="match status" value="1"/>
</dbReference>
<dbReference type="PROSITE" id="PS50041">
    <property type="entry name" value="C_TYPE_LECTIN_2"/>
    <property type="match status" value="1"/>
</dbReference>
<dbReference type="PANTHER" id="PTHR22803">
    <property type="entry name" value="MANNOSE, PHOSPHOLIPASE, LECTIN RECEPTOR RELATED"/>
    <property type="match status" value="1"/>
</dbReference>
<dbReference type="InterPro" id="IPR018378">
    <property type="entry name" value="C-type_lectin_CS"/>
</dbReference>
<proteinExistence type="predicted"/>
<evidence type="ECO:0000313" key="4">
    <source>
        <dbReference type="EnsemblMetazoa" id="XP_038056048.1"/>
    </source>
</evidence>
<feature type="domain" description="C-type lectin" evidence="3">
    <location>
        <begin position="46"/>
        <end position="164"/>
    </location>
</feature>
<name>A0A913ZWM1_PATMI</name>
<dbReference type="Gene3D" id="3.10.100.10">
    <property type="entry name" value="Mannose-Binding Protein A, subunit A"/>
    <property type="match status" value="1"/>
</dbReference>
<evidence type="ECO:0000256" key="1">
    <source>
        <dbReference type="ARBA" id="ARBA00023157"/>
    </source>
</evidence>
<feature type="chain" id="PRO_5038137914" description="C-type lectin domain-containing protein" evidence="2">
    <location>
        <begin position="27"/>
        <end position="171"/>
    </location>
</feature>
<dbReference type="InterPro" id="IPR001304">
    <property type="entry name" value="C-type_lectin-like"/>
</dbReference>
<dbReference type="OrthoDB" id="441660at2759"/>
<dbReference type="RefSeq" id="XP_038056048.1">
    <property type="nucleotide sequence ID" value="XM_038200120.1"/>
</dbReference>
<dbReference type="PROSITE" id="PS00615">
    <property type="entry name" value="C_TYPE_LECTIN_1"/>
    <property type="match status" value="1"/>
</dbReference>
<evidence type="ECO:0000313" key="5">
    <source>
        <dbReference type="Proteomes" id="UP000887568"/>
    </source>
</evidence>
<keyword evidence="1" id="KW-1015">Disulfide bond</keyword>
<keyword evidence="5" id="KW-1185">Reference proteome</keyword>
<dbReference type="InterPro" id="IPR016186">
    <property type="entry name" value="C-type_lectin-like/link_sf"/>
</dbReference>